<comment type="caution">
    <text evidence="15">The sequence shown here is derived from an EMBL/GenBank/DDBJ whole genome shotgun (WGS) entry which is preliminary data.</text>
</comment>
<evidence type="ECO:0000313" key="16">
    <source>
        <dbReference type="Proteomes" id="UP001432027"/>
    </source>
</evidence>
<evidence type="ECO:0000256" key="7">
    <source>
        <dbReference type="ARBA" id="ARBA00022801"/>
    </source>
</evidence>
<dbReference type="GO" id="GO:0004190">
    <property type="term" value="F:aspartic-type endopeptidase activity"/>
    <property type="evidence" value="ECO:0007669"/>
    <property type="project" value="UniProtKB-KW"/>
</dbReference>
<evidence type="ECO:0000256" key="6">
    <source>
        <dbReference type="ARBA" id="ARBA00022750"/>
    </source>
</evidence>
<reference evidence="15" key="1">
    <citation type="submission" date="2023-10" db="EMBL/GenBank/DDBJ databases">
        <title>Genome assembly of Pristionchus species.</title>
        <authorList>
            <person name="Yoshida K."/>
            <person name="Sommer R.J."/>
        </authorList>
    </citation>
    <scope>NUCLEOTIDE SEQUENCE</scope>
    <source>
        <strain evidence="15">RS0144</strain>
    </source>
</reference>
<name>A0AAV5SHP9_9BILA</name>
<dbReference type="EMBL" id="BTSX01000002">
    <property type="protein sequence ID" value="GMS82593.1"/>
    <property type="molecule type" value="Genomic_DNA"/>
</dbReference>
<dbReference type="Gene3D" id="2.40.70.10">
    <property type="entry name" value="Acid Proteases"/>
    <property type="match status" value="2"/>
</dbReference>
<dbReference type="PANTHER" id="PTHR47966">
    <property type="entry name" value="BETA-SITE APP-CLEAVING ENZYME, ISOFORM A-RELATED"/>
    <property type="match status" value="1"/>
</dbReference>
<dbReference type="GO" id="GO:0005764">
    <property type="term" value="C:lysosome"/>
    <property type="evidence" value="ECO:0007669"/>
    <property type="project" value="TreeGrafter"/>
</dbReference>
<evidence type="ECO:0000256" key="13">
    <source>
        <dbReference type="SAM" id="SignalP"/>
    </source>
</evidence>
<evidence type="ECO:0000256" key="5">
    <source>
        <dbReference type="ARBA" id="ARBA00022729"/>
    </source>
</evidence>
<dbReference type="CDD" id="cd05471">
    <property type="entry name" value="pepsin_like"/>
    <property type="match status" value="1"/>
</dbReference>
<keyword evidence="10" id="KW-0325">Glycoprotein</keyword>
<gene>
    <name evidence="15" type="ORF">PENTCL1PPCAC_4768</name>
</gene>
<comment type="subcellular location">
    <subcellularLocation>
        <location evidence="1">Secreted</location>
    </subcellularLocation>
</comment>
<evidence type="ECO:0000256" key="9">
    <source>
        <dbReference type="ARBA" id="ARBA00023157"/>
    </source>
</evidence>
<evidence type="ECO:0000259" key="14">
    <source>
        <dbReference type="PROSITE" id="PS51767"/>
    </source>
</evidence>
<evidence type="ECO:0000256" key="10">
    <source>
        <dbReference type="ARBA" id="ARBA00023180"/>
    </source>
</evidence>
<protein>
    <recommendedName>
        <fullName evidence="14">Peptidase A1 domain-containing protein</fullName>
    </recommendedName>
</protein>
<feature type="chain" id="PRO_5043473102" description="Peptidase A1 domain-containing protein" evidence="13">
    <location>
        <begin position="17"/>
        <end position="391"/>
    </location>
</feature>
<feature type="active site" evidence="11">
    <location>
        <position position="88"/>
    </location>
</feature>
<dbReference type="GO" id="GO:0006508">
    <property type="term" value="P:proteolysis"/>
    <property type="evidence" value="ECO:0007669"/>
    <property type="project" value="UniProtKB-KW"/>
</dbReference>
<evidence type="ECO:0000256" key="1">
    <source>
        <dbReference type="ARBA" id="ARBA00004613"/>
    </source>
</evidence>
<keyword evidence="9" id="KW-1015">Disulfide bond</keyword>
<dbReference type="InterPro" id="IPR001461">
    <property type="entry name" value="Aspartic_peptidase_A1"/>
</dbReference>
<evidence type="ECO:0000313" key="15">
    <source>
        <dbReference type="EMBL" id="GMS82593.1"/>
    </source>
</evidence>
<evidence type="ECO:0000256" key="11">
    <source>
        <dbReference type="PIRSR" id="PIRSR601461-1"/>
    </source>
</evidence>
<dbReference type="Proteomes" id="UP001432027">
    <property type="component" value="Unassembled WGS sequence"/>
</dbReference>
<evidence type="ECO:0000256" key="3">
    <source>
        <dbReference type="ARBA" id="ARBA00022525"/>
    </source>
</evidence>
<evidence type="ECO:0000256" key="12">
    <source>
        <dbReference type="RuleBase" id="RU000454"/>
    </source>
</evidence>
<accession>A0AAV5SHP9</accession>
<dbReference type="InterPro" id="IPR021109">
    <property type="entry name" value="Peptidase_aspartic_dom_sf"/>
</dbReference>
<proteinExistence type="inferred from homology"/>
<dbReference type="InterPro" id="IPR001969">
    <property type="entry name" value="Aspartic_peptidase_AS"/>
</dbReference>
<keyword evidence="8" id="KW-0865">Zymogen</keyword>
<keyword evidence="6 12" id="KW-0064">Aspartyl protease</keyword>
<evidence type="ECO:0000256" key="2">
    <source>
        <dbReference type="ARBA" id="ARBA00007447"/>
    </source>
</evidence>
<keyword evidence="7 12" id="KW-0378">Hydrolase</keyword>
<sequence>MKTTLLLLVILGLAQCAVIKQQVHKSGSRQAKMIREGIYSDFLANRHLARAQGDGNVGTQPFIDYLDDVYRGEISIGTPPQNFSVALDTGSSDLWVVDARCNIWDCPDFIYWTKSRFNSSASSTFYPTNNPYNIPHVSSGMVGTDDLDVGGITVYNQGFGLATDTNNPFADQAIDGVLGLAWPNLSKIFVAAPIENLVRVLDLPLFTIWLDRHDGADDSAEHKRGGLITYGALDNEHCEAEVGYVKLSSLSYWQFPMTRFSVGSYSSNARVDAISDTGSAWIGAPASAVAGVVAATGAKIDPINNLYTVPCAGKYPDLVFTIGGREYTVPSMDYVLDLGYGKGKCYLAVYAVSGGGFGPDWILGDTWIRANCNVYDIGQRRIGFAKSIPSP</sequence>
<dbReference type="GO" id="GO:0005576">
    <property type="term" value="C:extracellular region"/>
    <property type="evidence" value="ECO:0007669"/>
    <property type="project" value="UniProtKB-SubCell"/>
</dbReference>
<feature type="domain" description="Peptidase A1" evidence="14">
    <location>
        <begin position="70"/>
        <end position="385"/>
    </location>
</feature>
<dbReference type="FunFam" id="2.40.70.10:FF:000058">
    <property type="entry name" value="ASpartyl Protease"/>
    <property type="match status" value="1"/>
</dbReference>
<keyword evidence="5 13" id="KW-0732">Signal</keyword>
<keyword evidence="3" id="KW-0964">Secreted</keyword>
<dbReference type="AlphaFoldDB" id="A0AAV5SHP9"/>
<dbReference type="PROSITE" id="PS00141">
    <property type="entry name" value="ASP_PROTEASE"/>
    <property type="match status" value="1"/>
</dbReference>
<keyword evidence="4 12" id="KW-0645">Protease</keyword>
<dbReference type="FunFam" id="2.40.70.10:FF:000008">
    <property type="entry name" value="Cathepsin D"/>
    <property type="match status" value="1"/>
</dbReference>
<feature type="signal peptide" evidence="13">
    <location>
        <begin position="1"/>
        <end position="16"/>
    </location>
</feature>
<organism evidence="15 16">
    <name type="scientific">Pristionchus entomophagus</name>
    <dbReference type="NCBI Taxonomy" id="358040"/>
    <lineage>
        <taxon>Eukaryota</taxon>
        <taxon>Metazoa</taxon>
        <taxon>Ecdysozoa</taxon>
        <taxon>Nematoda</taxon>
        <taxon>Chromadorea</taxon>
        <taxon>Rhabditida</taxon>
        <taxon>Rhabditina</taxon>
        <taxon>Diplogasteromorpha</taxon>
        <taxon>Diplogasteroidea</taxon>
        <taxon>Neodiplogasteridae</taxon>
        <taxon>Pristionchus</taxon>
    </lineage>
</organism>
<dbReference type="PRINTS" id="PR00792">
    <property type="entry name" value="PEPSIN"/>
</dbReference>
<evidence type="ECO:0000256" key="4">
    <source>
        <dbReference type="ARBA" id="ARBA00022670"/>
    </source>
</evidence>
<keyword evidence="16" id="KW-1185">Reference proteome</keyword>
<dbReference type="InterPro" id="IPR034164">
    <property type="entry name" value="Pepsin-like_dom"/>
</dbReference>
<evidence type="ECO:0000256" key="8">
    <source>
        <dbReference type="ARBA" id="ARBA00023145"/>
    </source>
</evidence>
<dbReference type="Pfam" id="PF00026">
    <property type="entry name" value="Asp"/>
    <property type="match status" value="1"/>
</dbReference>
<comment type="similarity">
    <text evidence="2 12">Belongs to the peptidase A1 family.</text>
</comment>
<dbReference type="InterPro" id="IPR033121">
    <property type="entry name" value="PEPTIDASE_A1"/>
</dbReference>
<dbReference type="PANTHER" id="PTHR47966:SF8">
    <property type="entry name" value="ASPARTIC PROTEASE 1-RELATED"/>
    <property type="match status" value="1"/>
</dbReference>
<dbReference type="SUPFAM" id="SSF50630">
    <property type="entry name" value="Acid proteases"/>
    <property type="match status" value="1"/>
</dbReference>
<feature type="active site" evidence="11">
    <location>
        <position position="276"/>
    </location>
</feature>
<dbReference type="PROSITE" id="PS51767">
    <property type="entry name" value="PEPTIDASE_A1"/>
    <property type="match status" value="1"/>
</dbReference>